<organism evidence="10 11">
    <name type="scientific">Echinops telfairi</name>
    <name type="common">Lesser hedgehog tenrec</name>
    <dbReference type="NCBI Taxonomy" id="9371"/>
    <lineage>
        <taxon>Eukaryota</taxon>
        <taxon>Metazoa</taxon>
        <taxon>Chordata</taxon>
        <taxon>Craniata</taxon>
        <taxon>Vertebrata</taxon>
        <taxon>Euteleostomi</taxon>
        <taxon>Mammalia</taxon>
        <taxon>Eutheria</taxon>
        <taxon>Afrotheria</taxon>
        <taxon>Tenrecidae</taxon>
        <taxon>Tenrecinae</taxon>
        <taxon>Echinops</taxon>
    </lineage>
</organism>
<keyword evidence="8" id="KW-0325">Glycoprotein</keyword>
<evidence type="ECO:0000256" key="4">
    <source>
        <dbReference type="ARBA" id="ARBA00015330"/>
    </source>
</evidence>
<dbReference type="Proteomes" id="UP000694863">
    <property type="component" value="Unplaced"/>
</dbReference>
<evidence type="ECO:0000256" key="6">
    <source>
        <dbReference type="ARBA" id="ARBA00022729"/>
    </source>
</evidence>
<keyword evidence="6" id="KW-0732">Signal</keyword>
<proteinExistence type="predicted"/>
<comment type="subunit">
    <text evidence="3">Forms oligomers.</text>
</comment>
<evidence type="ECO:0000256" key="5">
    <source>
        <dbReference type="ARBA" id="ARBA00022525"/>
    </source>
</evidence>
<evidence type="ECO:0000256" key="1">
    <source>
        <dbReference type="ARBA" id="ARBA00002009"/>
    </source>
</evidence>
<feature type="domain" description="UPAR/Ly6" evidence="9">
    <location>
        <begin position="59"/>
        <end position="142"/>
    </location>
</feature>
<reference evidence="11" key="1">
    <citation type="submission" date="2025-08" db="UniProtKB">
        <authorList>
            <consortium name="RefSeq"/>
        </authorList>
    </citation>
    <scope>IDENTIFICATION</scope>
</reference>
<dbReference type="RefSeq" id="XP_004711852.2">
    <property type="nucleotide sequence ID" value="XM_004711795.2"/>
</dbReference>
<dbReference type="Pfam" id="PF00021">
    <property type="entry name" value="UPAR_LY6"/>
    <property type="match status" value="1"/>
</dbReference>
<evidence type="ECO:0000313" key="10">
    <source>
        <dbReference type="Proteomes" id="UP000694863"/>
    </source>
</evidence>
<sequence>MHPMAGLPGSRSLWLLDPRSTSLALFMGLLLVLVMRTLVFGKFSASNPGAPPLPEFPRRLRCYRCLLETKALGCLLGPDTCAAPQGSSCITVHVKNSNNIDFMVSDCRRPEHQSDCSHTGNSAVSGFSIYSRCCFMDLCNDPLSRAIYSQ</sequence>
<dbReference type="InterPro" id="IPR016054">
    <property type="entry name" value="LY6_UPA_recep-like"/>
</dbReference>
<keyword evidence="7" id="KW-1015">Disulfide bond</keyword>
<dbReference type="PANTHER" id="PTHR14909:SF6">
    <property type="entry name" value="LYMPHOCYTE ANTIGEN 6 COMPLEX LOCUS PROTEIN G5C"/>
    <property type="match status" value="1"/>
</dbReference>
<dbReference type="PANTHER" id="PTHR14909">
    <property type="entry name" value="LYMPHOCYTE ANTIGEN 6 COMPLEX LOCUS PROTEIN G5C"/>
    <property type="match status" value="1"/>
</dbReference>
<evidence type="ECO:0000256" key="2">
    <source>
        <dbReference type="ARBA" id="ARBA00004613"/>
    </source>
</evidence>
<dbReference type="InterPro" id="IPR045860">
    <property type="entry name" value="Snake_toxin-like_sf"/>
</dbReference>
<comment type="subcellular location">
    <subcellularLocation>
        <location evidence="2">Secreted</location>
    </subcellularLocation>
</comment>
<evidence type="ECO:0000256" key="8">
    <source>
        <dbReference type="ARBA" id="ARBA00023180"/>
    </source>
</evidence>
<protein>
    <recommendedName>
        <fullName evidence="4">Lymphocyte antigen 6 complex locus protein G5c</fullName>
    </recommendedName>
</protein>
<dbReference type="InterPro" id="IPR026110">
    <property type="entry name" value="LY6G5C"/>
</dbReference>
<evidence type="ECO:0000313" key="11">
    <source>
        <dbReference type="RefSeq" id="XP_004711852.2"/>
    </source>
</evidence>
<dbReference type="GeneID" id="101640709"/>
<dbReference type="Gene3D" id="2.10.60.10">
    <property type="entry name" value="CD59"/>
    <property type="match status" value="1"/>
</dbReference>
<name>A0ABM0J044_ECHTE</name>
<keyword evidence="10" id="KW-1185">Reference proteome</keyword>
<gene>
    <name evidence="11" type="primary">LY6G5C</name>
</gene>
<evidence type="ECO:0000256" key="3">
    <source>
        <dbReference type="ARBA" id="ARBA00011815"/>
    </source>
</evidence>
<accession>A0ABM0J044</accession>
<evidence type="ECO:0000259" key="9">
    <source>
        <dbReference type="Pfam" id="PF00021"/>
    </source>
</evidence>
<comment type="function">
    <text evidence="1">May have a role in hematopoietic cell differentiation.</text>
</comment>
<keyword evidence="5" id="KW-0964">Secreted</keyword>
<evidence type="ECO:0000256" key="7">
    <source>
        <dbReference type="ARBA" id="ARBA00023157"/>
    </source>
</evidence>